<dbReference type="EMBL" id="AMCI01000407">
    <property type="protein sequence ID" value="EJX09369.1"/>
    <property type="molecule type" value="Genomic_DNA"/>
</dbReference>
<keyword evidence="1" id="KW-0812">Transmembrane</keyword>
<dbReference type="AlphaFoldDB" id="J9GNW4"/>
<organism evidence="2">
    <name type="scientific">gut metagenome</name>
    <dbReference type="NCBI Taxonomy" id="749906"/>
    <lineage>
        <taxon>unclassified sequences</taxon>
        <taxon>metagenomes</taxon>
        <taxon>organismal metagenomes</taxon>
    </lineage>
</organism>
<sequence>MKIIRPMGILALIYCCLGPILLLVESQFTSVQPMRLAAAITFLAIFFFSYSMLSLTVFKRLINQKSKLMTSYYLADKMIRLIACILIIVVYGLLVKTDILIFALNLFVYFVATVVYTSYYCIKEENKTSNH</sequence>
<evidence type="ECO:0000256" key="1">
    <source>
        <dbReference type="SAM" id="Phobius"/>
    </source>
</evidence>
<feature type="transmembrane region" description="Helical" evidence="1">
    <location>
        <begin position="78"/>
        <end position="94"/>
    </location>
</feature>
<feature type="transmembrane region" description="Helical" evidence="1">
    <location>
        <begin position="36"/>
        <end position="58"/>
    </location>
</feature>
<feature type="transmembrane region" description="Helical" evidence="1">
    <location>
        <begin position="100"/>
        <end position="122"/>
    </location>
</feature>
<protein>
    <submittedName>
        <fullName evidence="2">Uncharacterized protein</fullName>
    </submittedName>
</protein>
<evidence type="ECO:0000313" key="2">
    <source>
        <dbReference type="EMBL" id="EJX09369.1"/>
    </source>
</evidence>
<keyword evidence="1" id="KW-0472">Membrane</keyword>
<keyword evidence="1" id="KW-1133">Transmembrane helix</keyword>
<proteinExistence type="predicted"/>
<comment type="caution">
    <text evidence="2">The sequence shown here is derived from an EMBL/GenBank/DDBJ whole genome shotgun (WGS) entry which is preliminary data.</text>
</comment>
<accession>J9GNW4</accession>
<reference evidence="2" key="1">
    <citation type="journal article" date="2012" name="PLoS ONE">
        <title>Gene sets for utilization of primary and secondary nutrition supplies in the distal gut of endangered iberian lynx.</title>
        <authorList>
            <person name="Alcaide M."/>
            <person name="Messina E."/>
            <person name="Richter M."/>
            <person name="Bargiela R."/>
            <person name="Peplies J."/>
            <person name="Huws S.A."/>
            <person name="Newbold C.J."/>
            <person name="Golyshin P.N."/>
            <person name="Simon M.A."/>
            <person name="Lopez G."/>
            <person name="Yakimov M.M."/>
            <person name="Ferrer M."/>
        </authorList>
    </citation>
    <scope>NUCLEOTIDE SEQUENCE</scope>
</reference>
<gene>
    <name evidence="2" type="ORF">EVA_02517</name>
</gene>
<name>J9GNW4_9ZZZZ</name>